<organism evidence="1 2">
    <name type="scientific">Entomobacter blattae</name>
    <dbReference type="NCBI Taxonomy" id="2762277"/>
    <lineage>
        <taxon>Bacteria</taxon>
        <taxon>Pseudomonadati</taxon>
        <taxon>Pseudomonadota</taxon>
        <taxon>Alphaproteobacteria</taxon>
        <taxon>Acetobacterales</taxon>
        <taxon>Acetobacteraceae</taxon>
        <taxon>Entomobacter</taxon>
    </lineage>
</organism>
<name>A0A7H1NU57_9PROT</name>
<dbReference type="RefSeq" id="WP_203413493.1">
    <property type="nucleotide sequence ID" value="NZ_CP060244.1"/>
</dbReference>
<dbReference type="Proteomes" id="UP000516349">
    <property type="component" value="Chromosome"/>
</dbReference>
<evidence type="ECO:0000313" key="2">
    <source>
        <dbReference type="Proteomes" id="UP000516349"/>
    </source>
</evidence>
<dbReference type="EMBL" id="CP060244">
    <property type="protein sequence ID" value="QNT79317.1"/>
    <property type="molecule type" value="Genomic_DNA"/>
</dbReference>
<accession>A0A7H1NU57</accession>
<sequence>MTVYTICYDLHDSEGQEKYHMLENALKKIPHNGLIRALSSTFFLDTHLSAQEVEDFLKKSTQYGGNIIIIPLTSSHNNVKIEGNHREKVFDWLYSGKRNW</sequence>
<evidence type="ECO:0000313" key="1">
    <source>
        <dbReference type="EMBL" id="QNT79317.1"/>
    </source>
</evidence>
<gene>
    <name evidence="1" type="ORF">JGUZn3_21140</name>
</gene>
<dbReference type="KEGG" id="ebla:JGUZn3_21140"/>
<protein>
    <submittedName>
        <fullName evidence="1">Uncharacterized protein</fullName>
    </submittedName>
</protein>
<keyword evidence="2" id="KW-1185">Reference proteome</keyword>
<dbReference type="AlphaFoldDB" id="A0A7H1NU57"/>
<proteinExistence type="predicted"/>
<reference evidence="1 2" key="1">
    <citation type="submission" date="2020-08" db="EMBL/GenBank/DDBJ databases">
        <title>Complete genome sequence of Entomobacter blattae G55GP.</title>
        <authorList>
            <person name="Poehlein A."/>
            <person name="Guzman J."/>
            <person name="Daniel R."/>
            <person name="Vilcinskas A."/>
        </authorList>
    </citation>
    <scope>NUCLEOTIDE SEQUENCE [LARGE SCALE GENOMIC DNA]</scope>
    <source>
        <strain evidence="1 2">G55GP</strain>
    </source>
</reference>